<comment type="caution">
    <text evidence="2">The sequence shown here is derived from an EMBL/GenBank/DDBJ whole genome shotgun (WGS) entry which is preliminary data.</text>
</comment>
<name>A0AAV0NLA9_9ROSI</name>
<protein>
    <submittedName>
        <fullName evidence="2">Uncharacterized protein</fullName>
    </submittedName>
</protein>
<feature type="region of interest" description="Disordered" evidence="1">
    <location>
        <begin position="1"/>
        <end position="118"/>
    </location>
</feature>
<proteinExistence type="predicted"/>
<dbReference type="AlphaFoldDB" id="A0AAV0NLA9"/>
<evidence type="ECO:0000313" key="2">
    <source>
        <dbReference type="EMBL" id="CAI0459146.1"/>
    </source>
</evidence>
<feature type="non-terminal residue" evidence="2">
    <location>
        <position position="168"/>
    </location>
</feature>
<dbReference type="EMBL" id="CAMGYJ010000008">
    <property type="protein sequence ID" value="CAI0459146.1"/>
    <property type="molecule type" value="Genomic_DNA"/>
</dbReference>
<feature type="compositionally biased region" description="Polar residues" evidence="1">
    <location>
        <begin position="104"/>
        <end position="118"/>
    </location>
</feature>
<dbReference type="Proteomes" id="UP001154282">
    <property type="component" value="Unassembled WGS sequence"/>
</dbReference>
<gene>
    <name evidence="2" type="ORF">LITE_LOCUS33861</name>
</gene>
<organism evidence="2 3">
    <name type="scientific">Linum tenue</name>
    <dbReference type="NCBI Taxonomy" id="586396"/>
    <lineage>
        <taxon>Eukaryota</taxon>
        <taxon>Viridiplantae</taxon>
        <taxon>Streptophyta</taxon>
        <taxon>Embryophyta</taxon>
        <taxon>Tracheophyta</taxon>
        <taxon>Spermatophyta</taxon>
        <taxon>Magnoliopsida</taxon>
        <taxon>eudicotyledons</taxon>
        <taxon>Gunneridae</taxon>
        <taxon>Pentapetalae</taxon>
        <taxon>rosids</taxon>
        <taxon>fabids</taxon>
        <taxon>Malpighiales</taxon>
        <taxon>Linaceae</taxon>
        <taxon>Linum</taxon>
    </lineage>
</organism>
<evidence type="ECO:0000313" key="3">
    <source>
        <dbReference type="Proteomes" id="UP001154282"/>
    </source>
</evidence>
<evidence type="ECO:0000256" key="1">
    <source>
        <dbReference type="SAM" id="MobiDB-lite"/>
    </source>
</evidence>
<reference evidence="2" key="1">
    <citation type="submission" date="2022-08" db="EMBL/GenBank/DDBJ databases">
        <authorList>
            <person name="Gutierrez-Valencia J."/>
        </authorList>
    </citation>
    <scope>NUCLEOTIDE SEQUENCE</scope>
</reference>
<feature type="non-terminal residue" evidence="2">
    <location>
        <position position="1"/>
    </location>
</feature>
<accession>A0AAV0NLA9</accession>
<sequence>AGPSGGAASFSQGLRDLAAANRPKAKKKVVKPRTETASSLDTTVDRPAPPTAPTVAPSLAVEGTSVSVPVTRASGKRPQEPPVSTAAAKRGRMGASPAKPGVQRGNTAQKSDQTQSVEISPLAATDTEAAELALHTVSDRLVMPSEYTSSSEGCNRRLAGIASQFFFS</sequence>
<keyword evidence="3" id="KW-1185">Reference proteome</keyword>